<dbReference type="AlphaFoldDB" id="A0A2P2C5L3"/>
<dbReference type="InterPro" id="IPR006440">
    <property type="entry name" value="Doc"/>
</dbReference>
<evidence type="ECO:0000313" key="2">
    <source>
        <dbReference type="EMBL" id="CUR57307.1"/>
    </source>
</evidence>
<dbReference type="PROSITE" id="PS51459">
    <property type="entry name" value="FIDO"/>
    <property type="match status" value="1"/>
</dbReference>
<feature type="domain" description="Fido" evidence="1">
    <location>
        <begin position="1"/>
        <end position="121"/>
    </location>
</feature>
<dbReference type="Gene3D" id="1.20.120.1870">
    <property type="entry name" value="Fic/DOC protein, Fido domain"/>
    <property type="match status" value="1"/>
</dbReference>
<evidence type="ECO:0000259" key="1">
    <source>
        <dbReference type="PROSITE" id="PS51459"/>
    </source>
</evidence>
<dbReference type="Pfam" id="PF02661">
    <property type="entry name" value="Fic"/>
    <property type="match status" value="1"/>
</dbReference>
<gene>
    <name evidence="2" type="ORF">NOCA240043</name>
</gene>
<reference evidence="2" key="1">
    <citation type="submission" date="2015-08" db="EMBL/GenBank/DDBJ databases">
        <authorList>
            <person name="Babu N.S."/>
            <person name="Beckwith C.J."/>
            <person name="Beseler K.G."/>
            <person name="Brison A."/>
            <person name="Carone J.V."/>
            <person name="Caskin T.P."/>
            <person name="Diamond M."/>
            <person name="Durham M.E."/>
            <person name="Foxe J.M."/>
            <person name="Go M."/>
            <person name="Henderson B.A."/>
            <person name="Jones I.B."/>
            <person name="McGettigan J.A."/>
            <person name="Micheletti S.J."/>
            <person name="Nasrallah M.E."/>
            <person name="Ortiz D."/>
            <person name="Piller C.R."/>
            <person name="Privatt S.R."/>
            <person name="Schneider S.L."/>
            <person name="Sharp S."/>
            <person name="Smith T.C."/>
            <person name="Stanton J.D."/>
            <person name="Ullery H.E."/>
            <person name="Wilson R.J."/>
            <person name="Serrano M.G."/>
            <person name="Buck G."/>
            <person name="Lee V."/>
            <person name="Wang Y."/>
            <person name="Carvalho R."/>
            <person name="Voegtly L."/>
            <person name="Shi R."/>
            <person name="Duckworth R."/>
            <person name="Johnson A."/>
            <person name="Loviza R."/>
            <person name="Walstead R."/>
            <person name="Shah Z."/>
            <person name="Kiflezghi M."/>
            <person name="Wade K."/>
            <person name="Ball S.L."/>
            <person name="Bradley K.W."/>
            <person name="Asai D.J."/>
            <person name="Bowman C.A."/>
            <person name="Russell D.A."/>
            <person name="Pope W.H."/>
            <person name="Jacobs-Sera D."/>
            <person name="Hendrix R.W."/>
            <person name="Hatfull G.F."/>
        </authorList>
    </citation>
    <scope>NUCLEOTIDE SEQUENCE</scope>
</reference>
<organism evidence="2">
    <name type="scientific">metagenome</name>
    <dbReference type="NCBI Taxonomy" id="256318"/>
    <lineage>
        <taxon>unclassified sequences</taxon>
        <taxon>metagenomes</taxon>
    </lineage>
</organism>
<protein>
    <recommendedName>
        <fullName evidence="1">Fido domain-containing protein</fullName>
    </recommendedName>
</protein>
<dbReference type="InterPro" id="IPR003812">
    <property type="entry name" value="Fido"/>
</dbReference>
<dbReference type="EMBL" id="CZKA01000034">
    <property type="protein sequence ID" value="CUR57307.1"/>
    <property type="molecule type" value="Genomic_DNA"/>
</dbReference>
<name>A0A2P2C5L3_9ZZZZ</name>
<dbReference type="InterPro" id="IPR053737">
    <property type="entry name" value="Type_II_TA_Toxin"/>
</dbReference>
<dbReference type="PANTHER" id="PTHR39426">
    <property type="entry name" value="HOMOLOGY TO DEATH-ON-CURING PROTEIN OF PHAGE P1"/>
    <property type="match status" value="1"/>
</dbReference>
<accession>A0A2P2C5L3</accession>
<dbReference type="GO" id="GO:0016301">
    <property type="term" value="F:kinase activity"/>
    <property type="evidence" value="ECO:0007669"/>
    <property type="project" value="InterPro"/>
</dbReference>
<sequence>MTLYLDLDTAIAVAARAVDGEPEVADVGLLESALARPRATVFGEDAYPSLRGKTAALMQSLASNHCLVDGNERLAWLATVVFCYVNGLLIEAPDDDAYDFVIAVADGTISGVGEIAARLEGWSRPR</sequence>
<dbReference type="PANTHER" id="PTHR39426:SF1">
    <property type="entry name" value="HOMOLOGY TO DEATH-ON-CURING PROTEIN OF PHAGE P1"/>
    <property type="match status" value="1"/>
</dbReference>
<proteinExistence type="predicted"/>